<evidence type="ECO:0000256" key="1">
    <source>
        <dbReference type="SAM" id="MobiDB-lite"/>
    </source>
</evidence>
<evidence type="ECO:0000313" key="2">
    <source>
        <dbReference type="EnsemblPlants" id="MELO3C013742.2.1"/>
    </source>
</evidence>
<sequence>DFASRNLPSIFLSNLGCTFEQSQFLFLEIQIQLPNLSLSTKLLKFFLFNDGFHLFLFRMRNKSQSQFQSSLPAGFLFRGRKQGNPFVFIHRLHQVPSRRKRTSSVHSSRLSTMGNPA</sequence>
<proteinExistence type="predicted"/>
<dbReference type="EnsemblPlants" id="MELO3C013742.2.1">
    <property type="protein sequence ID" value="MELO3C013742.2.1"/>
    <property type="gene ID" value="MELO3C013742.2"/>
</dbReference>
<protein>
    <submittedName>
        <fullName evidence="2">Uncharacterized protein</fullName>
    </submittedName>
</protein>
<dbReference type="AlphaFoldDB" id="A0A9I9D6X2"/>
<reference evidence="2" key="1">
    <citation type="submission" date="2023-03" db="UniProtKB">
        <authorList>
            <consortium name="EnsemblPlants"/>
        </authorList>
    </citation>
    <scope>IDENTIFICATION</scope>
</reference>
<feature type="compositionally biased region" description="Polar residues" evidence="1">
    <location>
        <begin position="104"/>
        <end position="117"/>
    </location>
</feature>
<accession>A0A9I9D6X2</accession>
<dbReference type="Gramene" id="MELO3C013742.2.1">
    <property type="protein sequence ID" value="MELO3C013742.2.1"/>
    <property type="gene ID" value="MELO3C013742.2"/>
</dbReference>
<organism evidence="2">
    <name type="scientific">Cucumis melo</name>
    <name type="common">Muskmelon</name>
    <dbReference type="NCBI Taxonomy" id="3656"/>
    <lineage>
        <taxon>Eukaryota</taxon>
        <taxon>Viridiplantae</taxon>
        <taxon>Streptophyta</taxon>
        <taxon>Embryophyta</taxon>
        <taxon>Tracheophyta</taxon>
        <taxon>Spermatophyta</taxon>
        <taxon>Magnoliopsida</taxon>
        <taxon>eudicotyledons</taxon>
        <taxon>Gunneridae</taxon>
        <taxon>Pentapetalae</taxon>
        <taxon>rosids</taxon>
        <taxon>fabids</taxon>
        <taxon>Cucurbitales</taxon>
        <taxon>Cucurbitaceae</taxon>
        <taxon>Benincaseae</taxon>
        <taxon>Cucumis</taxon>
    </lineage>
</organism>
<name>A0A9I9D6X2_CUCME</name>
<feature type="region of interest" description="Disordered" evidence="1">
    <location>
        <begin position="98"/>
        <end position="117"/>
    </location>
</feature>